<dbReference type="Proteomes" id="UP001151760">
    <property type="component" value="Unassembled WGS sequence"/>
</dbReference>
<dbReference type="EMBL" id="BQNB010008791">
    <property type="protein sequence ID" value="GJS54340.1"/>
    <property type="molecule type" value="Genomic_DNA"/>
</dbReference>
<comment type="caution">
    <text evidence="2">The sequence shown here is derived from an EMBL/GenBank/DDBJ whole genome shotgun (WGS) entry which is preliminary data.</text>
</comment>
<reference evidence="2" key="2">
    <citation type="submission" date="2022-01" db="EMBL/GenBank/DDBJ databases">
        <authorList>
            <person name="Yamashiro T."/>
            <person name="Shiraishi A."/>
            <person name="Satake H."/>
            <person name="Nakayama K."/>
        </authorList>
    </citation>
    <scope>NUCLEOTIDE SEQUENCE</scope>
</reference>
<sequence>MPTVNRNPLVNRSTNRNNVDINSGIDTQMLNQLIATRVTEALAAAAVTRAASTQEETNRGSNLFPEQDINYKEFSCIMHEKLPCTESAELNPEMVETCSSFCTFDTLIADTLESFRRLCSSKFDVPSGPRVRRKLGQHGNGMGETTTTTTPQQNNNNKPTSTRTNAQRQQGCLQPGKVLMLASYLTAESVDDTTLTHALLLVTTVERQDIRPKTAELHLVPQPKEDLEAKEDREAMSLVLDVVEKDYTRTSVQTMGIKAVGIKFEATRKTLRTIKGRIKGTLREITKHQPILKEDAGHLAEYTTYVPKLR</sequence>
<name>A0ABQ4WN94_9ASTR</name>
<evidence type="ECO:0000313" key="2">
    <source>
        <dbReference type="EMBL" id="GJS54340.1"/>
    </source>
</evidence>
<proteinExistence type="predicted"/>
<protein>
    <submittedName>
        <fullName evidence="2">Uncharacterized protein</fullName>
    </submittedName>
</protein>
<feature type="region of interest" description="Disordered" evidence="1">
    <location>
        <begin position="129"/>
        <end position="170"/>
    </location>
</feature>
<evidence type="ECO:0000313" key="3">
    <source>
        <dbReference type="Proteomes" id="UP001151760"/>
    </source>
</evidence>
<evidence type="ECO:0000256" key="1">
    <source>
        <dbReference type="SAM" id="MobiDB-lite"/>
    </source>
</evidence>
<keyword evidence="3" id="KW-1185">Reference proteome</keyword>
<organism evidence="2 3">
    <name type="scientific">Tanacetum coccineum</name>
    <dbReference type="NCBI Taxonomy" id="301880"/>
    <lineage>
        <taxon>Eukaryota</taxon>
        <taxon>Viridiplantae</taxon>
        <taxon>Streptophyta</taxon>
        <taxon>Embryophyta</taxon>
        <taxon>Tracheophyta</taxon>
        <taxon>Spermatophyta</taxon>
        <taxon>Magnoliopsida</taxon>
        <taxon>eudicotyledons</taxon>
        <taxon>Gunneridae</taxon>
        <taxon>Pentapetalae</taxon>
        <taxon>asterids</taxon>
        <taxon>campanulids</taxon>
        <taxon>Asterales</taxon>
        <taxon>Asteraceae</taxon>
        <taxon>Asteroideae</taxon>
        <taxon>Anthemideae</taxon>
        <taxon>Anthemidinae</taxon>
        <taxon>Tanacetum</taxon>
    </lineage>
</organism>
<reference evidence="2" key="1">
    <citation type="journal article" date="2022" name="Int. J. Mol. Sci.">
        <title>Draft Genome of Tanacetum Coccineum: Genomic Comparison of Closely Related Tanacetum-Family Plants.</title>
        <authorList>
            <person name="Yamashiro T."/>
            <person name="Shiraishi A."/>
            <person name="Nakayama K."/>
            <person name="Satake H."/>
        </authorList>
    </citation>
    <scope>NUCLEOTIDE SEQUENCE</scope>
</reference>
<gene>
    <name evidence="2" type="ORF">Tco_0627702</name>
</gene>
<accession>A0ABQ4WN94</accession>
<feature type="compositionally biased region" description="Low complexity" evidence="1">
    <location>
        <begin position="145"/>
        <end position="162"/>
    </location>
</feature>